<evidence type="ECO:0000256" key="1">
    <source>
        <dbReference type="ARBA" id="ARBA00004651"/>
    </source>
</evidence>
<dbReference type="GO" id="GO:0005886">
    <property type="term" value="C:plasma membrane"/>
    <property type="evidence" value="ECO:0007669"/>
    <property type="project" value="UniProtKB-SubCell"/>
</dbReference>
<keyword evidence="5 10" id="KW-1133">Transmembrane helix</keyword>
<feature type="transmembrane region" description="Helical" evidence="10">
    <location>
        <begin position="348"/>
        <end position="370"/>
    </location>
</feature>
<evidence type="ECO:0000256" key="9">
    <source>
        <dbReference type="ARBA" id="ARBA00023201"/>
    </source>
</evidence>
<reference evidence="12 13" key="1">
    <citation type="submission" date="2018-03" db="EMBL/GenBank/DDBJ databases">
        <title>Genomic Encyclopedia of Archaeal and Bacterial Type Strains, Phase II (KMG-II): from individual species to whole genera.</title>
        <authorList>
            <person name="Goeker M."/>
        </authorList>
    </citation>
    <scope>NUCLEOTIDE SEQUENCE [LARGE SCALE GENOMIC DNA]</scope>
    <source>
        <strain evidence="12 13">DSM 28354</strain>
    </source>
</reference>
<evidence type="ECO:0000313" key="12">
    <source>
        <dbReference type="EMBL" id="PRY40853.1"/>
    </source>
</evidence>
<feature type="transmembrane region" description="Helical" evidence="10">
    <location>
        <begin position="55"/>
        <end position="72"/>
    </location>
</feature>
<sequence length="529" mass="57917">MHESLLLSLALLLAVTLFVMLGQRLRISTPIFLVISGLVLSLIPGIPQISVDPELIFLLFLPPLLYEAAWYMPWKELWRWRRIILVMAFGLVLFTATAVAYVSSMLIPGFTLALGFLLGGIISPPDAVAAESVLQSVSAPKRVMSLLRGESLINDASSLVVFRFALAAVLSGTFTFHKAAVGFVSVTLLGVGVGLVVAGIFYLIHRFLPTTTRISILLTFIAPYMMYLGAEEVGGSGVMAVVSGGLFLSYHNNEILNHTARLQGSGMWATIVFALNGLVFILIGLELPVIIRALGEYSPAEAVYYALVITGLLIIVRMVVALGASAFTHFIGRYITVAERNPGWRGPIVLGWAGMRGVVSLASALSIPLTLSDGSPFPHRNLILFITFVVILITLVVQGLTLPMVIRMVGYKEADGSLSDKEQEVAVRTRLLTAVLNHLDTKYAGETSELLNNLRTKITNELRLVQSPTLADLHAQQLQHAAILSDISQVKRQELRRLRDEEDFDDEVLRKAEARIDLTEEVNDHPIRD</sequence>
<keyword evidence="9 10" id="KW-0739">Sodium transport</keyword>
<keyword evidence="3 10" id="KW-1003">Cell membrane</keyword>
<evidence type="ECO:0000256" key="4">
    <source>
        <dbReference type="ARBA" id="ARBA00022692"/>
    </source>
</evidence>
<keyword evidence="13" id="KW-1185">Reference proteome</keyword>
<dbReference type="OrthoDB" id="9809206at2"/>
<protein>
    <submittedName>
        <fullName evidence="12">Sodium/proton antiporter (CPA1 family)</fullName>
    </submittedName>
</protein>
<feature type="transmembrane region" description="Helical" evidence="10">
    <location>
        <begin position="84"/>
        <end position="103"/>
    </location>
</feature>
<feature type="transmembrane region" description="Helical" evidence="10">
    <location>
        <begin position="271"/>
        <end position="291"/>
    </location>
</feature>
<feature type="transmembrane region" description="Helical" evidence="10">
    <location>
        <begin position="233"/>
        <end position="250"/>
    </location>
</feature>
<dbReference type="GO" id="GO:0015386">
    <property type="term" value="F:potassium:proton antiporter activity"/>
    <property type="evidence" value="ECO:0007669"/>
    <property type="project" value="TreeGrafter"/>
</dbReference>
<evidence type="ECO:0000313" key="13">
    <source>
        <dbReference type="Proteomes" id="UP000238375"/>
    </source>
</evidence>
<dbReference type="Gene3D" id="6.10.140.1330">
    <property type="match status" value="1"/>
</dbReference>
<dbReference type="InterPro" id="IPR004705">
    <property type="entry name" value="Cation/H_exchanger_CPA1_bac"/>
</dbReference>
<comment type="subcellular location">
    <subcellularLocation>
        <location evidence="1 10">Cell membrane</location>
        <topology evidence="1 10">Multi-pass membrane protein</topology>
    </subcellularLocation>
</comment>
<evidence type="ECO:0000256" key="8">
    <source>
        <dbReference type="ARBA" id="ARBA00023136"/>
    </source>
</evidence>
<feature type="transmembrane region" description="Helical" evidence="10">
    <location>
        <begin position="180"/>
        <end position="204"/>
    </location>
</feature>
<keyword evidence="10" id="KW-0050">Antiport</keyword>
<dbReference type="InterPro" id="IPR006153">
    <property type="entry name" value="Cation/H_exchanger_TM"/>
</dbReference>
<organism evidence="12 13">
    <name type="scientific">Spirosoma oryzae</name>
    <dbReference type="NCBI Taxonomy" id="1469603"/>
    <lineage>
        <taxon>Bacteria</taxon>
        <taxon>Pseudomonadati</taxon>
        <taxon>Bacteroidota</taxon>
        <taxon>Cytophagia</taxon>
        <taxon>Cytophagales</taxon>
        <taxon>Cytophagaceae</taxon>
        <taxon>Spirosoma</taxon>
    </lineage>
</organism>
<evidence type="ECO:0000259" key="11">
    <source>
        <dbReference type="Pfam" id="PF00999"/>
    </source>
</evidence>
<dbReference type="GO" id="GO:0015385">
    <property type="term" value="F:sodium:proton antiporter activity"/>
    <property type="evidence" value="ECO:0007669"/>
    <property type="project" value="InterPro"/>
</dbReference>
<keyword evidence="7 10" id="KW-0406">Ion transport</keyword>
<evidence type="ECO:0000256" key="3">
    <source>
        <dbReference type="ARBA" id="ARBA00022475"/>
    </source>
</evidence>
<keyword evidence="2 10" id="KW-0813">Transport</keyword>
<evidence type="ECO:0000256" key="5">
    <source>
        <dbReference type="ARBA" id="ARBA00022989"/>
    </source>
</evidence>
<feature type="transmembrane region" description="Helical" evidence="10">
    <location>
        <begin position="303"/>
        <end position="327"/>
    </location>
</feature>
<evidence type="ECO:0000256" key="7">
    <source>
        <dbReference type="ARBA" id="ARBA00023065"/>
    </source>
</evidence>
<evidence type="ECO:0000256" key="6">
    <source>
        <dbReference type="ARBA" id="ARBA00023053"/>
    </source>
</evidence>
<gene>
    <name evidence="12" type="ORF">CLV58_10636</name>
</gene>
<comment type="caution">
    <text evidence="12">The sequence shown here is derived from an EMBL/GenBank/DDBJ whole genome shotgun (WGS) entry which is preliminary data.</text>
</comment>
<comment type="function">
    <text evidence="10">Na(+)/H(+) antiporter that extrudes sodium in exchange for external protons.</text>
</comment>
<dbReference type="NCBIfam" id="TIGR00831">
    <property type="entry name" value="a_cpa1"/>
    <property type="match status" value="1"/>
</dbReference>
<accession>A0A2T0T5D7</accession>
<dbReference type="InterPro" id="IPR018422">
    <property type="entry name" value="Cation/H_exchanger_CPA1"/>
</dbReference>
<dbReference type="PANTHER" id="PTHR10110:SF86">
    <property type="entry name" value="SODIUM_HYDROGEN EXCHANGER 7"/>
    <property type="match status" value="1"/>
</dbReference>
<feature type="transmembrane region" description="Helical" evidence="10">
    <location>
        <begin position="151"/>
        <end position="174"/>
    </location>
</feature>
<dbReference type="Pfam" id="PF00999">
    <property type="entry name" value="Na_H_Exchanger"/>
    <property type="match status" value="1"/>
</dbReference>
<feature type="transmembrane region" description="Helical" evidence="10">
    <location>
        <begin position="30"/>
        <end position="49"/>
    </location>
</feature>
<feature type="domain" description="Cation/H+ exchanger transmembrane" evidence="11">
    <location>
        <begin position="15"/>
        <end position="406"/>
    </location>
</feature>
<dbReference type="Proteomes" id="UP000238375">
    <property type="component" value="Unassembled WGS sequence"/>
</dbReference>
<feature type="transmembrane region" description="Helical" evidence="10">
    <location>
        <begin position="6"/>
        <end position="23"/>
    </location>
</feature>
<dbReference type="GO" id="GO:0098719">
    <property type="term" value="P:sodium ion import across plasma membrane"/>
    <property type="evidence" value="ECO:0007669"/>
    <property type="project" value="TreeGrafter"/>
</dbReference>
<proteinExistence type="inferred from homology"/>
<dbReference type="PANTHER" id="PTHR10110">
    <property type="entry name" value="SODIUM/HYDROGEN EXCHANGER"/>
    <property type="match status" value="1"/>
</dbReference>
<dbReference type="GO" id="GO:0051453">
    <property type="term" value="P:regulation of intracellular pH"/>
    <property type="evidence" value="ECO:0007669"/>
    <property type="project" value="TreeGrafter"/>
</dbReference>
<keyword evidence="6 10" id="KW-0915">Sodium</keyword>
<dbReference type="RefSeq" id="WP_106137294.1">
    <property type="nucleotide sequence ID" value="NZ_PVTE01000006.1"/>
</dbReference>
<name>A0A2T0T5D7_9BACT</name>
<evidence type="ECO:0000256" key="2">
    <source>
        <dbReference type="ARBA" id="ARBA00022448"/>
    </source>
</evidence>
<comment type="similarity">
    <text evidence="10">Belongs to the monovalent cation:proton antiporter 1 (CPA1) transporter (TC 2.A.36) family.</text>
</comment>
<keyword evidence="4 10" id="KW-0812">Transmembrane</keyword>
<dbReference type="EMBL" id="PVTE01000006">
    <property type="protein sequence ID" value="PRY40853.1"/>
    <property type="molecule type" value="Genomic_DNA"/>
</dbReference>
<evidence type="ECO:0000256" key="10">
    <source>
        <dbReference type="RuleBase" id="RU366002"/>
    </source>
</evidence>
<feature type="transmembrane region" description="Helical" evidence="10">
    <location>
        <begin position="382"/>
        <end position="402"/>
    </location>
</feature>
<keyword evidence="8 10" id="KW-0472">Membrane</keyword>
<dbReference type="AlphaFoldDB" id="A0A2T0T5D7"/>